<evidence type="ECO:0000256" key="3">
    <source>
        <dbReference type="ARBA" id="ARBA00051915"/>
    </source>
</evidence>
<dbReference type="STRING" id="690566.Sphch_3303"/>
<name>F6F390_SPHCR</name>
<dbReference type="FunFam" id="3.30.300.30:FF:000008">
    <property type="entry name" value="2,3-dihydroxybenzoate-AMP ligase"/>
    <property type="match status" value="1"/>
</dbReference>
<keyword evidence="2 8" id="KW-0436">Ligase</keyword>
<evidence type="ECO:0000256" key="1">
    <source>
        <dbReference type="ARBA" id="ARBA00006432"/>
    </source>
</evidence>
<feature type="domain" description="AMP-dependent synthetase/ligase" evidence="6">
    <location>
        <begin position="23"/>
        <end position="378"/>
    </location>
</feature>
<dbReference type="Proteomes" id="UP000007150">
    <property type="component" value="Chromosome 2"/>
</dbReference>
<reference evidence="8 9" key="1">
    <citation type="submission" date="2011-05" db="EMBL/GenBank/DDBJ databases">
        <title>Complete sequence of chromosome 2 of Sphingobium chlorophenolicum L-1.</title>
        <authorList>
            <consortium name="US DOE Joint Genome Institute"/>
            <person name="Lucas S."/>
            <person name="Han J."/>
            <person name="Lapidus A."/>
            <person name="Cheng J.-F."/>
            <person name="Goodwin L."/>
            <person name="Pitluck S."/>
            <person name="Peters L."/>
            <person name="Daligault H."/>
            <person name="Han C."/>
            <person name="Tapia R."/>
            <person name="Land M."/>
            <person name="Hauser L."/>
            <person name="Kyrpides N."/>
            <person name="Ivanova N."/>
            <person name="Pagani I."/>
            <person name="Turner P."/>
            <person name="Copley S."/>
            <person name="Woyke T."/>
        </authorList>
    </citation>
    <scope>NUCLEOTIDE SEQUENCE [LARGE SCALE GENOMIC DNA]</scope>
    <source>
        <strain evidence="8 9">L-1</strain>
    </source>
</reference>
<dbReference type="HOGENOM" id="CLU_000022_59_0_5"/>
<evidence type="ECO:0000313" key="9">
    <source>
        <dbReference type="Proteomes" id="UP000007150"/>
    </source>
</evidence>
<feature type="domain" description="AMP-binding enzyme C-terminal" evidence="7">
    <location>
        <begin position="428"/>
        <end position="503"/>
    </location>
</feature>
<comment type="similarity">
    <text evidence="1">Belongs to the ATP-dependent AMP-binding enzyme family.</text>
</comment>
<evidence type="ECO:0000313" key="8">
    <source>
        <dbReference type="EMBL" id="AEG50902.1"/>
    </source>
</evidence>
<organism evidence="8 9">
    <name type="scientific">Sphingobium chlorophenolicum L-1</name>
    <dbReference type="NCBI Taxonomy" id="690566"/>
    <lineage>
        <taxon>Bacteria</taxon>
        <taxon>Pseudomonadati</taxon>
        <taxon>Pseudomonadota</taxon>
        <taxon>Alphaproteobacteria</taxon>
        <taxon>Sphingomonadales</taxon>
        <taxon>Sphingomonadaceae</taxon>
        <taxon>Sphingobium</taxon>
    </lineage>
</organism>
<evidence type="ECO:0000259" key="6">
    <source>
        <dbReference type="Pfam" id="PF00501"/>
    </source>
</evidence>
<proteinExistence type="inferred from homology"/>
<dbReference type="KEGG" id="sch:Sphch_3303"/>
<dbReference type="PANTHER" id="PTHR43201:SF32">
    <property type="entry name" value="2-SUCCINYLBENZOATE--COA LIGASE, CHLOROPLASTIC_PEROXISOMAL"/>
    <property type="match status" value="1"/>
</dbReference>
<accession>F6F390</accession>
<dbReference type="GO" id="GO:0006631">
    <property type="term" value="P:fatty acid metabolic process"/>
    <property type="evidence" value="ECO:0007669"/>
    <property type="project" value="TreeGrafter"/>
</dbReference>
<dbReference type="GO" id="GO:0031956">
    <property type="term" value="F:medium-chain fatty acid-CoA ligase activity"/>
    <property type="evidence" value="ECO:0007669"/>
    <property type="project" value="TreeGrafter"/>
</dbReference>
<dbReference type="Pfam" id="PF00501">
    <property type="entry name" value="AMP-binding"/>
    <property type="match status" value="1"/>
</dbReference>
<dbReference type="SUPFAM" id="SSF56801">
    <property type="entry name" value="Acetyl-CoA synthetase-like"/>
    <property type="match status" value="1"/>
</dbReference>
<comment type="catalytic activity">
    <reaction evidence="3">
        <text>3-(methylsulfanyl)propanoate + ATP + CoA = 3-(methylsulfanyl)propanoyl-CoA + AMP + diphosphate</text>
        <dbReference type="Rhea" id="RHEA:43052"/>
        <dbReference type="ChEBI" id="CHEBI:30616"/>
        <dbReference type="ChEBI" id="CHEBI:33019"/>
        <dbReference type="ChEBI" id="CHEBI:49016"/>
        <dbReference type="ChEBI" id="CHEBI:57287"/>
        <dbReference type="ChEBI" id="CHEBI:82815"/>
        <dbReference type="ChEBI" id="CHEBI:456215"/>
        <dbReference type="EC" id="6.2.1.44"/>
    </reaction>
    <physiologicalReaction direction="left-to-right" evidence="3">
        <dbReference type="Rhea" id="RHEA:43053"/>
    </physiologicalReaction>
</comment>
<dbReference type="InterPro" id="IPR025110">
    <property type="entry name" value="AMP-bd_C"/>
</dbReference>
<sequence>MNAVTDASTQHFASTIKEIARQRDYSGRDAVILRDTAISFAELDRRADAVAAGLGSTFGSGCAIAFLSQSSPLLFEILLGSARSDNIFLPLNWRLSVQEMQEIVSLSAPVVLFADETFRDAADALKQSATAPLTLIFLDGDDRPDTDYARWRNSHLDLPPVATEPTPEALRLYTSGTTGRPKGVRLTHDNFSAIFRCFPQIGLDYQGGNVLVPLPLFHVAGIAISLNALAGGGTVVLANDANAPTLLDLIVRHKVTDAFLVPAILLSLVQQPGLAAQDFSFVQTIAYGAAPISEELLKQASALFGCDFIQLYGLTETTGTATFLPSAEHDAGKGLLRSCGRPSPGVEIRIVDENGALVPTGAVGEIQIRGANVTPGYWNDEDATAAAFCDGWFKTGDAGYFNAEGYLFLHDRIKDMIVTGGENVYPAEVENAIFGHPAVADVAVIGVPDPKWGEAVMAIIVVKPGCEGDPQSIIDWARERIAGYKLPKSVTFRDELPRTPSGKILRRELREAFWGDQARRIN</sequence>
<evidence type="ECO:0000259" key="7">
    <source>
        <dbReference type="Pfam" id="PF13193"/>
    </source>
</evidence>
<evidence type="ECO:0000256" key="5">
    <source>
        <dbReference type="ARBA" id="ARBA00067668"/>
    </source>
</evidence>
<dbReference type="InterPro" id="IPR000873">
    <property type="entry name" value="AMP-dep_synth/lig_dom"/>
</dbReference>
<protein>
    <recommendedName>
        <fullName evidence="5">3-methylmercaptopropionyl-CoA ligase</fullName>
        <ecNumber evidence="4">6.2.1.44</ecNumber>
    </recommendedName>
</protein>
<dbReference type="InterPro" id="IPR045851">
    <property type="entry name" value="AMP-bd_C_sf"/>
</dbReference>
<evidence type="ECO:0000256" key="2">
    <source>
        <dbReference type="ARBA" id="ARBA00022598"/>
    </source>
</evidence>
<dbReference type="Pfam" id="PF13193">
    <property type="entry name" value="AMP-binding_C"/>
    <property type="match status" value="1"/>
</dbReference>
<dbReference type="InterPro" id="IPR042099">
    <property type="entry name" value="ANL_N_sf"/>
</dbReference>
<dbReference type="Gene3D" id="3.40.50.12780">
    <property type="entry name" value="N-terminal domain of ligase-like"/>
    <property type="match status" value="1"/>
</dbReference>
<dbReference type="Gene3D" id="3.30.300.30">
    <property type="match status" value="1"/>
</dbReference>
<evidence type="ECO:0000256" key="4">
    <source>
        <dbReference type="ARBA" id="ARBA00066616"/>
    </source>
</evidence>
<dbReference type="PANTHER" id="PTHR43201">
    <property type="entry name" value="ACYL-COA SYNTHETASE"/>
    <property type="match status" value="1"/>
</dbReference>
<dbReference type="AlphaFoldDB" id="F6F390"/>
<gene>
    <name evidence="8" type="ORF">Sphch_3303</name>
</gene>
<keyword evidence="9" id="KW-1185">Reference proteome</keyword>
<dbReference type="EMBL" id="CP002799">
    <property type="protein sequence ID" value="AEG50902.1"/>
    <property type="molecule type" value="Genomic_DNA"/>
</dbReference>
<dbReference type="EC" id="6.2.1.44" evidence="4"/>